<organism evidence="1 3">
    <name type="scientific">Clostridium neonatale</name>
    <dbReference type="NCBI Taxonomy" id="137838"/>
    <lineage>
        <taxon>Bacteria</taxon>
        <taxon>Bacillati</taxon>
        <taxon>Bacillota</taxon>
        <taxon>Clostridia</taxon>
        <taxon>Eubacteriales</taxon>
        <taxon>Clostridiaceae</taxon>
        <taxon>Clostridium</taxon>
    </lineage>
</organism>
<dbReference type="Proteomes" id="UP000789738">
    <property type="component" value="Unassembled WGS sequence"/>
</dbReference>
<dbReference type="AlphaFoldDB" id="A0AA86JFR5"/>
<dbReference type="EMBL" id="CAMTCP010000271">
    <property type="protein sequence ID" value="CAI3676444.1"/>
    <property type="molecule type" value="Genomic_DNA"/>
</dbReference>
<dbReference type="EMBL" id="CAKJVE010000004">
    <property type="protein sequence ID" value="CAG9705792.1"/>
    <property type="molecule type" value="Genomic_DNA"/>
</dbReference>
<protein>
    <submittedName>
        <fullName evidence="1">Uncharacterized protein</fullName>
    </submittedName>
</protein>
<reference evidence="1" key="1">
    <citation type="submission" date="2021-10" db="EMBL/GenBank/DDBJ databases">
        <authorList>
            <person name="Mesa V."/>
        </authorList>
    </citation>
    <scope>NUCLEOTIDE SEQUENCE</scope>
    <source>
        <strain evidence="1">CC3_PB</strain>
    </source>
</reference>
<name>A0AA86JFR5_9CLOT</name>
<evidence type="ECO:0000313" key="3">
    <source>
        <dbReference type="Proteomes" id="UP000789738"/>
    </source>
</evidence>
<evidence type="ECO:0000313" key="2">
    <source>
        <dbReference type="EMBL" id="CAI3676444.1"/>
    </source>
</evidence>
<dbReference type="RefSeq" id="WP_125148210.1">
    <property type="nucleotide sequence ID" value="NZ_CAKJVE010000004.1"/>
</dbReference>
<accession>A0AA86JFR5</accession>
<proteinExistence type="predicted"/>
<dbReference type="Proteomes" id="UP001189143">
    <property type="component" value="Unassembled WGS sequence"/>
</dbReference>
<sequence length="171" mass="19450">MNDNEILEAIAKFLKEKVSAKIKFKKVPKKNLVEGSYELVNPAVYIGWIPQKNFLNEYGYEVPSFIVMLDEGNDDYTEATLAIRIKVVTYDPGTIETTGAITPNVEGYKDLLNAITRIRIAISENPIISEKVSINKPIQWDMDEEQGYPFWSANVKFNVSIEPIQNIDTFL</sequence>
<evidence type="ECO:0000313" key="1">
    <source>
        <dbReference type="EMBL" id="CAG9705792.1"/>
    </source>
</evidence>
<gene>
    <name evidence="2" type="ORF">CNEO2_700020</name>
    <name evidence="1" type="ORF">CNEO_42060</name>
</gene>
<comment type="caution">
    <text evidence="1">The sequence shown here is derived from an EMBL/GenBank/DDBJ whole genome shotgun (WGS) entry which is preliminary data.</text>
</comment>
<reference evidence="2" key="2">
    <citation type="submission" date="2022-10" db="EMBL/GenBank/DDBJ databases">
        <authorList>
            <person name="Aires J."/>
            <person name="Mesa V."/>
        </authorList>
    </citation>
    <scope>NUCLEOTIDE SEQUENCE</scope>
    <source>
        <strain evidence="2">Clostridium neonatale JD116</strain>
    </source>
</reference>